<dbReference type="SUPFAM" id="SSF109604">
    <property type="entry name" value="HD-domain/PDEase-like"/>
    <property type="match status" value="1"/>
</dbReference>
<dbReference type="InterPro" id="IPR006675">
    <property type="entry name" value="HDIG_dom"/>
</dbReference>
<dbReference type="NCBIfam" id="TIGR00277">
    <property type="entry name" value="HDIG"/>
    <property type="match status" value="1"/>
</dbReference>
<dbReference type="InterPro" id="IPR003607">
    <property type="entry name" value="HD/PDEase_dom"/>
</dbReference>
<accession>A0A7X2NKW4</accession>
<feature type="domain" description="HD" evidence="1">
    <location>
        <begin position="21"/>
        <end position="140"/>
    </location>
</feature>
<dbReference type="SMART" id="SM00471">
    <property type="entry name" value="HDc"/>
    <property type="match status" value="1"/>
</dbReference>
<dbReference type="InterPro" id="IPR006674">
    <property type="entry name" value="HD_domain"/>
</dbReference>
<dbReference type="Pfam" id="PF13487">
    <property type="entry name" value="HD_5"/>
    <property type="match status" value="1"/>
</dbReference>
<reference evidence="3 4" key="1">
    <citation type="submission" date="2019-08" db="EMBL/GenBank/DDBJ databases">
        <title>In-depth cultivation of the pig gut microbiome towards novel bacterial diversity and tailored functional studies.</title>
        <authorList>
            <person name="Wylensek D."/>
            <person name="Hitch T.C.A."/>
            <person name="Clavel T."/>
        </authorList>
    </citation>
    <scope>NUCLEOTIDE SEQUENCE [LARGE SCALE GENOMIC DNA]</scope>
    <source>
        <strain evidence="3 4">WCA-389-WT-23D1</strain>
    </source>
</reference>
<name>A0A7X2NKW4_9CLOT</name>
<protein>
    <submittedName>
        <fullName evidence="3">HD domain-containing protein</fullName>
    </submittedName>
</protein>
<comment type="caution">
    <text evidence="3">The sequence shown here is derived from an EMBL/GenBank/DDBJ whole genome shotgun (WGS) entry which is preliminary data.</text>
</comment>
<dbReference type="AlphaFoldDB" id="A0A7X2NKW4"/>
<evidence type="ECO:0000313" key="3">
    <source>
        <dbReference type="EMBL" id="MSS36561.1"/>
    </source>
</evidence>
<dbReference type="RefSeq" id="WP_154472005.1">
    <property type="nucleotide sequence ID" value="NZ_VUMD01000006.1"/>
</dbReference>
<sequence length="180" mass="20160">MTLETKADLLLMQLLDYDIETGEHSMRVAELAAKIGKALHLSGDAICTLKTAALLHDIGKLCIPDSILQKPGRLTDEEYETMKQHTSKGFCLLAQLGFPREICMVALDHHERLDGNGYGKKRDFSNFSKIVYVADCFDVMSHGCMYQSPRTVDQIRSELQRCSGTQFDPEIAEVCSVLFL</sequence>
<dbReference type="InterPro" id="IPR037522">
    <property type="entry name" value="HD_GYP_dom"/>
</dbReference>
<feature type="domain" description="HD-GYP" evidence="2">
    <location>
        <begin position="1"/>
        <end position="180"/>
    </location>
</feature>
<dbReference type="Proteomes" id="UP000429958">
    <property type="component" value="Unassembled WGS sequence"/>
</dbReference>
<dbReference type="PROSITE" id="PS51831">
    <property type="entry name" value="HD"/>
    <property type="match status" value="1"/>
</dbReference>
<dbReference type="Gene3D" id="1.10.3210.10">
    <property type="entry name" value="Hypothetical protein af1432"/>
    <property type="match status" value="1"/>
</dbReference>
<dbReference type="PANTHER" id="PTHR43155">
    <property type="entry name" value="CYCLIC DI-GMP PHOSPHODIESTERASE PA4108-RELATED"/>
    <property type="match status" value="1"/>
</dbReference>
<dbReference type="PROSITE" id="PS51832">
    <property type="entry name" value="HD_GYP"/>
    <property type="match status" value="1"/>
</dbReference>
<dbReference type="CDD" id="cd00077">
    <property type="entry name" value="HDc"/>
    <property type="match status" value="1"/>
</dbReference>
<evidence type="ECO:0000313" key="4">
    <source>
        <dbReference type="Proteomes" id="UP000429958"/>
    </source>
</evidence>
<evidence type="ECO:0000259" key="2">
    <source>
        <dbReference type="PROSITE" id="PS51832"/>
    </source>
</evidence>
<keyword evidence="4" id="KW-1185">Reference proteome</keyword>
<organism evidence="3 4">
    <name type="scientific">Clostridium porci</name>
    <dbReference type="NCBI Taxonomy" id="2605778"/>
    <lineage>
        <taxon>Bacteria</taxon>
        <taxon>Bacillati</taxon>
        <taxon>Bacillota</taxon>
        <taxon>Clostridia</taxon>
        <taxon>Eubacteriales</taxon>
        <taxon>Clostridiaceae</taxon>
        <taxon>Clostridium</taxon>
    </lineage>
</organism>
<dbReference type="PANTHER" id="PTHR43155:SF2">
    <property type="entry name" value="CYCLIC DI-GMP PHOSPHODIESTERASE PA4108"/>
    <property type="match status" value="1"/>
</dbReference>
<dbReference type="EMBL" id="VUMD01000006">
    <property type="protein sequence ID" value="MSS36561.1"/>
    <property type="molecule type" value="Genomic_DNA"/>
</dbReference>
<gene>
    <name evidence="3" type="ORF">FYJ39_08250</name>
</gene>
<proteinExistence type="predicted"/>
<evidence type="ECO:0000259" key="1">
    <source>
        <dbReference type="PROSITE" id="PS51831"/>
    </source>
</evidence>